<reference evidence="2 3" key="1">
    <citation type="journal article" date="2019" name="Sci. Rep.">
        <title>Orb-weaving spider Araneus ventricosus genome elucidates the spidroin gene catalogue.</title>
        <authorList>
            <person name="Kono N."/>
            <person name="Nakamura H."/>
            <person name="Ohtoshi R."/>
            <person name="Moran D.A.P."/>
            <person name="Shinohara A."/>
            <person name="Yoshida Y."/>
            <person name="Fujiwara M."/>
            <person name="Mori M."/>
            <person name="Tomita M."/>
            <person name="Arakawa K."/>
        </authorList>
    </citation>
    <scope>NUCLEOTIDE SEQUENCE [LARGE SCALE GENOMIC DNA]</scope>
</reference>
<dbReference type="EMBL" id="BGPR01000020">
    <property type="protein sequence ID" value="GBL79827.1"/>
    <property type="molecule type" value="Genomic_DNA"/>
</dbReference>
<organism evidence="2 3">
    <name type="scientific">Araneus ventricosus</name>
    <name type="common">Orbweaver spider</name>
    <name type="synonym">Epeira ventricosa</name>
    <dbReference type="NCBI Taxonomy" id="182803"/>
    <lineage>
        <taxon>Eukaryota</taxon>
        <taxon>Metazoa</taxon>
        <taxon>Ecdysozoa</taxon>
        <taxon>Arthropoda</taxon>
        <taxon>Chelicerata</taxon>
        <taxon>Arachnida</taxon>
        <taxon>Araneae</taxon>
        <taxon>Araneomorphae</taxon>
        <taxon>Entelegynae</taxon>
        <taxon>Araneoidea</taxon>
        <taxon>Araneidae</taxon>
        <taxon>Araneus</taxon>
    </lineage>
</organism>
<evidence type="ECO:0000256" key="1">
    <source>
        <dbReference type="SAM" id="MobiDB-lite"/>
    </source>
</evidence>
<sequence>MVNLQRTIGKPSKSKGPLKVADPAEGCKLSWDPPEDDGDEPYSLENQWQKINKHHVDSLGNLHLVMEALQSLAISLRRKTNSAASKQKAVEIIGDVVKQEFQI</sequence>
<protein>
    <submittedName>
        <fullName evidence="2">Uncharacterized protein</fullName>
    </submittedName>
</protein>
<evidence type="ECO:0000313" key="2">
    <source>
        <dbReference type="EMBL" id="GBL79827.1"/>
    </source>
</evidence>
<dbReference type="Proteomes" id="UP000499080">
    <property type="component" value="Unassembled WGS sequence"/>
</dbReference>
<evidence type="ECO:0000313" key="3">
    <source>
        <dbReference type="Proteomes" id="UP000499080"/>
    </source>
</evidence>
<gene>
    <name evidence="2" type="ORF">AVEN_28897_1</name>
</gene>
<dbReference type="AlphaFoldDB" id="A0A4Y2AJM4"/>
<comment type="caution">
    <text evidence="2">The sequence shown here is derived from an EMBL/GenBank/DDBJ whole genome shotgun (WGS) entry which is preliminary data.</text>
</comment>
<proteinExistence type="predicted"/>
<name>A0A4Y2AJM4_ARAVE</name>
<keyword evidence="3" id="KW-1185">Reference proteome</keyword>
<feature type="region of interest" description="Disordered" evidence="1">
    <location>
        <begin position="1"/>
        <end position="40"/>
    </location>
</feature>
<accession>A0A4Y2AJM4</accession>